<dbReference type="GO" id="GO:0004519">
    <property type="term" value="F:endonuclease activity"/>
    <property type="evidence" value="ECO:0007669"/>
    <property type="project" value="UniProtKB-KW"/>
</dbReference>
<dbReference type="Gene3D" id="3.30.70.270">
    <property type="match status" value="2"/>
</dbReference>
<keyword evidence="7" id="KW-1185">Reference proteome</keyword>
<dbReference type="Gene3D" id="3.10.10.10">
    <property type="entry name" value="HIV Type 1 Reverse Transcriptase, subunit A, domain 1"/>
    <property type="match status" value="1"/>
</dbReference>
<evidence type="ECO:0000256" key="1">
    <source>
        <dbReference type="ARBA" id="ARBA00022679"/>
    </source>
</evidence>
<evidence type="ECO:0000313" key="7">
    <source>
        <dbReference type="Proteomes" id="UP000322000"/>
    </source>
</evidence>
<keyword evidence="3" id="KW-0540">Nuclease</keyword>
<evidence type="ECO:0000313" key="8">
    <source>
        <dbReference type="RefSeq" id="XP_026745532.1"/>
    </source>
</evidence>
<gene>
    <name evidence="8" type="primary">LOC113506895</name>
</gene>
<dbReference type="InterPro" id="IPR043128">
    <property type="entry name" value="Rev_trsase/Diguanyl_cyclase"/>
</dbReference>
<dbReference type="GeneID" id="113506895"/>
<keyword evidence="4" id="KW-0255">Endonuclease</keyword>
<keyword evidence="1" id="KW-0808">Transferase</keyword>
<protein>
    <submittedName>
        <fullName evidence="8">Uncharacterized protein LOC113506895</fullName>
    </submittedName>
</protein>
<dbReference type="RefSeq" id="XP_026745532.1">
    <property type="nucleotide sequence ID" value="XM_026889731.1"/>
</dbReference>
<keyword evidence="4" id="KW-0378">Hydrolase</keyword>
<dbReference type="GO" id="GO:0071897">
    <property type="term" value="P:DNA biosynthetic process"/>
    <property type="evidence" value="ECO:0007669"/>
    <property type="project" value="UniProtKB-ARBA"/>
</dbReference>
<dbReference type="Proteomes" id="UP000322000">
    <property type="component" value="Unplaced"/>
</dbReference>
<dbReference type="SUPFAM" id="SSF50630">
    <property type="entry name" value="Acid proteases"/>
    <property type="match status" value="1"/>
</dbReference>
<dbReference type="GO" id="GO:0016779">
    <property type="term" value="F:nucleotidyltransferase activity"/>
    <property type="evidence" value="ECO:0007669"/>
    <property type="project" value="UniProtKB-KW"/>
</dbReference>
<organism evidence="7 8">
    <name type="scientific">Trichoplusia ni</name>
    <name type="common">Cabbage looper</name>
    <dbReference type="NCBI Taxonomy" id="7111"/>
    <lineage>
        <taxon>Eukaryota</taxon>
        <taxon>Metazoa</taxon>
        <taxon>Ecdysozoa</taxon>
        <taxon>Arthropoda</taxon>
        <taxon>Hexapoda</taxon>
        <taxon>Insecta</taxon>
        <taxon>Pterygota</taxon>
        <taxon>Neoptera</taxon>
        <taxon>Endopterygota</taxon>
        <taxon>Lepidoptera</taxon>
        <taxon>Glossata</taxon>
        <taxon>Ditrysia</taxon>
        <taxon>Noctuoidea</taxon>
        <taxon>Noctuidae</taxon>
        <taxon>Plusiinae</taxon>
        <taxon>Trichoplusia</taxon>
    </lineage>
</organism>
<evidence type="ECO:0000256" key="4">
    <source>
        <dbReference type="ARBA" id="ARBA00022759"/>
    </source>
</evidence>
<dbReference type="InterPro" id="IPR043502">
    <property type="entry name" value="DNA/RNA_pol_sf"/>
</dbReference>
<dbReference type="PANTHER" id="PTHR37984:SF5">
    <property type="entry name" value="PROTEIN NYNRIN-LIKE"/>
    <property type="match status" value="1"/>
</dbReference>
<sequence>MVLTHDAAIWYRGIKTEIHSWQQAIDLLLSTYGDRRPPHRIYRELFEMQQVQQNTDTFVAKCRALLSKIPAGDITEKAQVDMVYGLLDSRIRRHLRREEFSDFSNMLRLARSIEIELDTHTPRSAQLTKSASAGARGSSAPMQPPRRSTASATPSGATASSTTSEPGGGPTRRSSDNNNSASTHSYQSVAKSKYCVYCKQKGHVRDECGKLSKSDNKDSLYCYGCGEKGVVRSQCHKCSNLSFSSVYVKHNLVRNHYNSKLTTSSHSPTYDDVYCNINNHYPSAFYQSQCKQTHDVYSPATLDISFNTSSDNNLSSKVKNTFVNSCESEYTACQFSDYHSSSVNKSNEFNLCKLSNKVDAPILKNYHCNSMSVNNNNHICESLTVYDNDYVGNSVSCIDSNPDCDTGDMINISSIKGNDCNLPYRVNAPVINHNNGYLTDRVNVPNINYKNCYSTDRVKVPVMHSYCHSPSRVKSPVVVPTHKLCSSDFDQFNMPIKVSDCADMPATTAVSLATVAPAVYLSASDVLSTQQRPVLSIQVMGIRGMALIDTAARCSIAGHSLYKIFKQKGLTFASKQVNMKLADGVLHTREVLMAGVDVIISVDKGVHVDFVIFPDADNNDTLLGMDFLNAAGMVIDFYASSWHFSGCTQTYPLEFEDESIPQGNPISLSSFSLRADEGLMLNGDQRQQLLDLLQKHEDVFRLGGEATAFAEHHIDTGDHAPIAVPPYRLTPAKKAVMEAEINKMLTDGIIEECESAWAAPALLVPKKDGTYRFCVDYRRLNAVTKSDSYPLPVIEDLLHSTKREGYMSTIDLRSGYWQVSVSPTDRDKTAFVSPFGTYRFIRMPLGLKNAPATFQRLMDRFRSGSILKDVTLLVYLDDLLVLSEGPFQKHLEDLEAVFNRLRVFGLRANRDKCHFVCSQVKYLGHLITPNGIKPDEDKVQAIQQMNEPTNLKHLRSFLQTCSWFRKFVPGFSEIAQHDLRAILDKETYVPQVTPYLSRFVDSLKDIRDRVERRQDLRKEYADSSRRPAPTFQVGDQVLLTTHSLSNAPKGLTRKFMPQRDGPYAIQRVPRRLRGRPRKVKARS</sequence>
<feature type="compositionally biased region" description="Low complexity" evidence="5">
    <location>
        <begin position="130"/>
        <end position="165"/>
    </location>
</feature>
<feature type="region of interest" description="Disordered" evidence="5">
    <location>
        <begin position="120"/>
        <end position="185"/>
    </location>
</feature>
<dbReference type="InterPro" id="IPR000477">
    <property type="entry name" value="RT_dom"/>
</dbReference>
<dbReference type="AlphaFoldDB" id="A0A7E5WZ59"/>
<dbReference type="CDD" id="cd01647">
    <property type="entry name" value="RT_LTR"/>
    <property type="match status" value="1"/>
</dbReference>
<dbReference type="InterPro" id="IPR050951">
    <property type="entry name" value="Retrovirus_Pol_polyprotein"/>
</dbReference>
<evidence type="ECO:0000256" key="2">
    <source>
        <dbReference type="ARBA" id="ARBA00022695"/>
    </source>
</evidence>
<evidence type="ECO:0000259" key="6">
    <source>
        <dbReference type="PROSITE" id="PS50878"/>
    </source>
</evidence>
<accession>A0A7E5WZ59</accession>
<feature type="compositionally biased region" description="Polar residues" evidence="5">
    <location>
        <begin position="176"/>
        <end position="185"/>
    </location>
</feature>
<dbReference type="PROSITE" id="PS50878">
    <property type="entry name" value="RT_POL"/>
    <property type="match status" value="1"/>
</dbReference>
<dbReference type="Gene3D" id="2.40.70.10">
    <property type="entry name" value="Acid Proteases"/>
    <property type="match status" value="1"/>
</dbReference>
<dbReference type="PANTHER" id="PTHR37984">
    <property type="entry name" value="PROTEIN CBG26694"/>
    <property type="match status" value="1"/>
</dbReference>
<feature type="domain" description="Reverse transcriptase" evidence="6">
    <location>
        <begin position="745"/>
        <end position="927"/>
    </location>
</feature>
<dbReference type="Pfam" id="PF00078">
    <property type="entry name" value="RVT_1"/>
    <property type="match status" value="1"/>
</dbReference>
<evidence type="ECO:0000256" key="3">
    <source>
        <dbReference type="ARBA" id="ARBA00022722"/>
    </source>
</evidence>
<dbReference type="OrthoDB" id="425619at2759"/>
<name>A0A7E5WZ59_TRINI</name>
<dbReference type="InterPro" id="IPR021109">
    <property type="entry name" value="Peptidase_aspartic_dom_sf"/>
</dbReference>
<dbReference type="SUPFAM" id="SSF56672">
    <property type="entry name" value="DNA/RNA polymerases"/>
    <property type="match status" value="1"/>
</dbReference>
<dbReference type="KEGG" id="tnl:113506895"/>
<evidence type="ECO:0000256" key="5">
    <source>
        <dbReference type="SAM" id="MobiDB-lite"/>
    </source>
</evidence>
<keyword evidence="2" id="KW-0548">Nucleotidyltransferase</keyword>
<reference evidence="8" key="1">
    <citation type="submission" date="2025-08" db="UniProtKB">
        <authorList>
            <consortium name="RefSeq"/>
        </authorList>
    </citation>
    <scope>IDENTIFICATION</scope>
</reference>
<proteinExistence type="predicted"/>
<dbReference type="InParanoid" id="A0A7E5WZ59"/>